<sequence>MSDCSSTSGSSWSDSESQFDLPPNDKPDAAPICPTCREPFGLAQVLGAQLSGRMPSRETALEFRDMAERDPQHRSFSLVSNRARTELLETFRIPGPLNITCIEYNECPVRGTYRRPGRGEKESEFDMMRMLARYRQRQGYRLHYGVYWDPSVSTHAGFAWETFYMANSFGFSSHNPENSLDRFSRRAFGWIHRINVNTLVGHRAQEAFRNLCDQLATLRTSARGDYKELMLSDECVQKYLCHSFDYGHRTSLANAPAFVDLVLLLAAKLVFAVKAKKWNLRLGWGPNAFRYKWSCPFDHTVPGHRYPFSQLIRTECTQEEKDAAKAIFDRKYQEMVDGVKREKNFHQSSIEEVEAIVKGKRPRRPDLLSLKRKREATKEHELSLKRKRAAERLEERPRQPLRPTPSSLMRGPPDREGMRRQGGLRAIPHTAEARMRPQRAPTSPGPDSDDDEPKMSPEQIAEWENKMRFSNFRDDGEGQGGT</sequence>
<dbReference type="Proteomes" id="UP000504636">
    <property type="component" value="Unplaced"/>
</dbReference>
<protein>
    <submittedName>
        <fullName evidence="2 4">Uncharacterized protein</fullName>
    </submittedName>
</protein>
<dbReference type="GeneID" id="54465731"/>
<reference evidence="4" key="2">
    <citation type="submission" date="2020-04" db="EMBL/GenBank/DDBJ databases">
        <authorList>
            <consortium name="NCBI Genome Project"/>
        </authorList>
    </citation>
    <scope>NUCLEOTIDE SEQUENCE</scope>
    <source>
        <strain evidence="4">CBS 304.34</strain>
    </source>
</reference>
<evidence type="ECO:0000313" key="2">
    <source>
        <dbReference type="EMBL" id="KAF2817954.1"/>
    </source>
</evidence>
<evidence type="ECO:0000256" key="1">
    <source>
        <dbReference type="SAM" id="MobiDB-lite"/>
    </source>
</evidence>
<dbReference type="EMBL" id="MU003692">
    <property type="protein sequence ID" value="KAF2817954.1"/>
    <property type="molecule type" value="Genomic_DNA"/>
</dbReference>
<reference evidence="2 4" key="1">
    <citation type="journal article" date="2020" name="Stud. Mycol.">
        <title>101 Dothideomycetes genomes: a test case for predicting lifestyles and emergence of pathogens.</title>
        <authorList>
            <person name="Haridas S."/>
            <person name="Albert R."/>
            <person name="Binder M."/>
            <person name="Bloem J."/>
            <person name="Labutti K."/>
            <person name="Salamov A."/>
            <person name="Andreopoulos B."/>
            <person name="Baker S."/>
            <person name="Barry K."/>
            <person name="Bills G."/>
            <person name="Bluhm B."/>
            <person name="Cannon C."/>
            <person name="Castanera R."/>
            <person name="Culley D."/>
            <person name="Daum C."/>
            <person name="Ezra D."/>
            <person name="Gonzalez J."/>
            <person name="Henrissat B."/>
            <person name="Kuo A."/>
            <person name="Liang C."/>
            <person name="Lipzen A."/>
            <person name="Lutzoni F."/>
            <person name="Magnuson J."/>
            <person name="Mondo S."/>
            <person name="Nolan M."/>
            <person name="Ohm R."/>
            <person name="Pangilinan J."/>
            <person name="Park H.-J."/>
            <person name="Ramirez L."/>
            <person name="Alfaro M."/>
            <person name="Sun H."/>
            <person name="Tritt A."/>
            <person name="Yoshinaga Y."/>
            <person name="Zwiers L.-H."/>
            <person name="Turgeon B."/>
            <person name="Goodwin S."/>
            <person name="Spatafora J."/>
            <person name="Crous P."/>
            <person name="Grigoriev I."/>
        </authorList>
    </citation>
    <scope>NUCLEOTIDE SEQUENCE</scope>
    <source>
        <strain evidence="2 4">CBS 304.34</strain>
    </source>
</reference>
<proteinExistence type="predicted"/>
<keyword evidence="3" id="KW-1185">Reference proteome</keyword>
<gene>
    <name evidence="2 4" type="ORF">BDZ99DRAFT_514175</name>
</gene>
<dbReference type="AlphaFoldDB" id="A0A6A6ZCA8"/>
<evidence type="ECO:0000313" key="3">
    <source>
        <dbReference type="Proteomes" id="UP000504636"/>
    </source>
</evidence>
<dbReference type="OrthoDB" id="9049620at2759"/>
<feature type="compositionally biased region" description="Basic and acidic residues" evidence="1">
    <location>
        <begin position="463"/>
        <end position="476"/>
    </location>
</feature>
<organism evidence="2">
    <name type="scientific">Mytilinidion resinicola</name>
    <dbReference type="NCBI Taxonomy" id="574789"/>
    <lineage>
        <taxon>Eukaryota</taxon>
        <taxon>Fungi</taxon>
        <taxon>Dikarya</taxon>
        <taxon>Ascomycota</taxon>
        <taxon>Pezizomycotina</taxon>
        <taxon>Dothideomycetes</taxon>
        <taxon>Pleosporomycetidae</taxon>
        <taxon>Mytilinidiales</taxon>
        <taxon>Mytilinidiaceae</taxon>
        <taxon>Mytilinidion</taxon>
    </lineage>
</organism>
<evidence type="ECO:0000313" key="4">
    <source>
        <dbReference type="RefSeq" id="XP_033584918.1"/>
    </source>
</evidence>
<feature type="region of interest" description="Disordered" evidence="1">
    <location>
        <begin position="367"/>
        <end position="482"/>
    </location>
</feature>
<feature type="region of interest" description="Disordered" evidence="1">
    <location>
        <begin position="1"/>
        <end position="33"/>
    </location>
</feature>
<feature type="compositionally biased region" description="Low complexity" evidence="1">
    <location>
        <begin position="1"/>
        <end position="20"/>
    </location>
</feature>
<dbReference type="RefSeq" id="XP_033584918.1">
    <property type="nucleotide sequence ID" value="XM_033724838.1"/>
</dbReference>
<name>A0A6A6ZCA8_9PEZI</name>
<feature type="compositionally biased region" description="Basic and acidic residues" evidence="1">
    <location>
        <begin position="376"/>
        <end position="398"/>
    </location>
</feature>
<accession>A0A6A6ZCA8</accession>
<reference evidence="4" key="3">
    <citation type="submission" date="2025-04" db="UniProtKB">
        <authorList>
            <consortium name="RefSeq"/>
        </authorList>
    </citation>
    <scope>IDENTIFICATION</scope>
    <source>
        <strain evidence="4">CBS 304.34</strain>
    </source>
</reference>